<sequence>MSDKKRPKPDPLREELDAAADRFDALLKQVRERDEALEKNRGTDTTTHNDGINDGIKIKPRREIKLSPLFKKLEENPGQLDHDEASIARKATINELLGKLGMKPVDYGDFFNKKSNARTAAAGDFSKKWDEKTPELVDLEKKVEKIFEKMKSMQPEFGIFDKTPADFFQKSDDKSKEPNIFGKLSQNSMKDKKANGEKNSDNDEEDEEDEDEKFIADFEKIMADAEDWWNDDVAYEAKMEELFIRELRLLEQGRELQKPPKHSVFWDIYLKGDDTSMSADAAMSADPPRNFSTDEIRDGFEAVKEFIRFSVLKSDRKYLQAVHFTQREKNHMMRNTADHMEDFNDTMDNLMHIQGMIHPGTIPNTKKLDEINKAFANFAICTSRNVAAIQKEMGVRDERYDSMLEDAKNEFLADEKEHRSTIEKFKKLVKDAGVNMNPSFAGE</sequence>
<accession>A0A2V1EBA4</accession>
<feature type="region of interest" description="Disordered" evidence="1">
    <location>
        <begin position="170"/>
        <end position="211"/>
    </location>
</feature>
<reference evidence="2 3" key="1">
    <citation type="journal article" date="2018" name="Sci. Rep.">
        <title>Comparative genomics provides insights into the lifestyle and reveals functional heterogeneity of dark septate endophytic fungi.</title>
        <authorList>
            <person name="Knapp D.G."/>
            <person name="Nemeth J.B."/>
            <person name="Barry K."/>
            <person name="Hainaut M."/>
            <person name="Henrissat B."/>
            <person name="Johnson J."/>
            <person name="Kuo A."/>
            <person name="Lim J.H.P."/>
            <person name="Lipzen A."/>
            <person name="Nolan M."/>
            <person name="Ohm R.A."/>
            <person name="Tamas L."/>
            <person name="Grigoriev I.V."/>
            <person name="Spatafora J.W."/>
            <person name="Nagy L.G."/>
            <person name="Kovacs G.M."/>
        </authorList>
    </citation>
    <scope>NUCLEOTIDE SEQUENCE [LARGE SCALE GENOMIC DNA]</scope>
    <source>
        <strain evidence="2 3">DSE2036</strain>
    </source>
</reference>
<feature type="compositionally biased region" description="Basic and acidic residues" evidence="1">
    <location>
        <begin position="31"/>
        <end position="42"/>
    </location>
</feature>
<evidence type="ECO:0000313" key="3">
    <source>
        <dbReference type="Proteomes" id="UP000244855"/>
    </source>
</evidence>
<gene>
    <name evidence="2" type="ORF">DM02DRAFT_322392</name>
</gene>
<organism evidence="2 3">
    <name type="scientific">Periconia macrospinosa</name>
    <dbReference type="NCBI Taxonomy" id="97972"/>
    <lineage>
        <taxon>Eukaryota</taxon>
        <taxon>Fungi</taxon>
        <taxon>Dikarya</taxon>
        <taxon>Ascomycota</taxon>
        <taxon>Pezizomycotina</taxon>
        <taxon>Dothideomycetes</taxon>
        <taxon>Pleosporomycetidae</taxon>
        <taxon>Pleosporales</taxon>
        <taxon>Massarineae</taxon>
        <taxon>Periconiaceae</taxon>
        <taxon>Periconia</taxon>
    </lineage>
</organism>
<dbReference type="EMBL" id="KZ805304">
    <property type="protein sequence ID" value="PVI07319.1"/>
    <property type="molecule type" value="Genomic_DNA"/>
</dbReference>
<feature type="compositionally biased region" description="Basic and acidic residues" evidence="1">
    <location>
        <begin position="189"/>
        <end position="201"/>
    </location>
</feature>
<proteinExistence type="predicted"/>
<feature type="region of interest" description="Disordered" evidence="1">
    <location>
        <begin position="31"/>
        <end position="56"/>
    </location>
</feature>
<name>A0A2V1EBA4_9PLEO</name>
<keyword evidence="3" id="KW-1185">Reference proteome</keyword>
<dbReference type="Proteomes" id="UP000244855">
    <property type="component" value="Unassembled WGS sequence"/>
</dbReference>
<protein>
    <submittedName>
        <fullName evidence="2">Uncharacterized protein</fullName>
    </submittedName>
</protein>
<dbReference type="AlphaFoldDB" id="A0A2V1EBA4"/>
<feature type="compositionally biased region" description="Acidic residues" evidence="1">
    <location>
        <begin position="202"/>
        <end position="211"/>
    </location>
</feature>
<evidence type="ECO:0000256" key="1">
    <source>
        <dbReference type="SAM" id="MobiDB-lite"/>
    </source>
</evidence>
<evidence type="ECO:0000313" key="2">
    <source>
        <dbReference type="EMBL" id="PVI07319.1"/>
    </source>
</evidence>